<sequence>MSDINIFNQLSANLQLLYAKLKLLNNGNYQAQFEKFIKEFKIDGFDVFLYPRNSLHSLPSEPLKKNLQKYDYLFCDIVRWSNFFSPHQTVLLRIRSPHETCSIPTELDNFAGSTDIDIRYIHHFVLRAQIFIYNMINNRRASTHMDVLSN</sequence>
<comment type="caution">
    <text evidence="1">The sequence shown here is derived from an EMBL/GenBank/DDBJ whole genome shotgun (WGS) entry which is preliminary data.</text>
</comment>
<name>A0AAD5PEC0_9FUNG</name>
<accession>A0AAD5PEC0</accession>
<organism evidence="1 2">
    <name type="scientific">Phascolomyces articulosus</name>
    <dbReference type="NCBI Taxonomy" id="60185"/>
    <lineage>
        <taxon>Eukaryota</taxon>
        <taxon>Fungi</taxon>
        <taxon>Fungi incertae sedis</taxon>
        <taxon>Mucoromycota</taxon>
        <taxon>Mucoromycotina</taxon>
        <taxon>Mucoromycetes</taxon>
        <taxon>Mucorales</taxon>
        <taxon>Lichtheimiaceae</taxon>
        <taxon>Phascolomyces</taxon>
    </lineage>
</organism>
<dbReference type="EMBL" id="JAIXMP010000012">
    <property type="protein sequence ID" value="KAI9264312.1"/>
    <property type="molecule type" value="Genomic_DNA"/>
</dbReference>
<protein>
    <submittedName>
        <fullName evidence="1">Uncharacterized protein</fullName>
    </submittedName>
</protein>
<reference evidence="1" key="2">
    <citation type="submission" date="2023-02" db="EMBL/GenBank/DDBJ databases">
        <authorList>
            <consortium name="DOE Joint Genome Institute"/>
            <person name="Mondo S.J."/>
            <person name="Chang Y."/>
            <person name="Wang Y."/>
            <person name="Ahrendt S."/>
            <person name="Andreopoulos W."/>
            <person name="Barry K."/>
            <person name="Beard J."/>
            <person name="Benny G.L."/>
            <person name="Blankenship S."/>
            <person name="Bonito G."/>
            <person name="Cuomo C."/>
            <person name="Desiro A."/>
            <person name="Gervers K.A."/>
            <person name="Hundley H."/>
            <person name="Kuo A."/>
            <person name="LaButti K."/>
            <person name="Lang B.F."/>
            <person name="Lipzen A."/>
            <person name="O'Donnell K."/>
            <person name="Pangilinan J."/>
            <person name="Reynolds N."/>
            <person name="Sandor L."/>
            <person name="Smith M.W."/>
            <person name="Tsang A."/>
            <person name="Grigoriev I.V."/>
            <person name="Stajich J.E."/>
            <person name="Spatafora J.W."/>
        </authorList>
    </citation>
    <scope>NUCLEOTIDE SEQUENCE</scope>
    <source>
        <strain evidence="1">RSA 2281</strain>
    </source>
</reference>
<dbReference type="Proteomes" id="UP001209540">
    <property type="component" value="Unassembled WGS sequence"/>
</dbReference>
<gene>
    <name evidence="1" type="ORF">BDA99DRAFT_537026</name>
</gene>
<dbReference type="AlphaFoldDB" id="A0AAD5PEC0"/>
<keyword evidence="2" id="KW-1185">Reference proteome</keyword>
<evidence type="ECO:0000313" key="2">
    <source>
        <dbReference type="Proteomes" id="UP001209540"/>
    </source>
</evidence>
<reference evidence="1" key="1">
    <citation type="journal article" date="2022" name="IScience">
        <title>Evolution of zygomycete secretomes and the origins of terrestrial fungal ecologies.</title>
        <authorList>
            <person name="Chang Y."/>
            <person name="Wang Y."/>
            <person name="Mondo S."/>
            <person name="Ahrendt S."/>
            <person name="Andreopoulos W."/>
            <person name="Barry K."/>
            <person name="Beard J."/>
            <person name="Benny G.L."/>
            <person name="Blankenship S."/>
            <person name="Bonito G."/>
            <person name="Cuomo C."/>
            <person name="Desiro A."/>
            <person name="Gervers K.A."/>
            <person name="Hundley H."/>
            <person name="Kuo A."/>
            <person name="LaButti K."/>
            <person name="Lang B.F."/>
            <person name="Lipzen A."/>
            <person name="O'Donnell K."/>
            <person name="Pangilinan J."/>
            <person name="Reynolds N."/>
            <person name="Sandor L."/>
            <person name="Smith M.E."/>
            <person name="Tsang A."/>
            <person name="Grigoriev I.V."/>
            <person name="Stajich J.E."/>
            <person name="Spatafora J.W."/>
        </authorList>
    </citation>
    <scope>NUCLEOTIDE SEQUENCE</scope>
    <source>
        <strain evidence="1">RSA 2281</strain>
    </source>
</reference>
<proteinExistence type="predicted"/>
<evidence type="ECO:0000313" key="1">
    <source>
        <dbReference type="EMBL" id="KAI9264312.1"/>
    </source>
</evidence>